<evidence type="ECO:0000313" key="1">
    <source>
        <dbReference type="EMBL" id="JAI04724.1"/>
    </source>
</evidence>
<dbReference type="EMBL" id="GBXM01003854">
    <property type="protein sequence ID" value="JAI04724.1"/>
    <property type="molecule type" value="Transcribed_RNA"/>
</dbReference>
<name>A0A0E9XST0_ANGAN</name>
<organism evidence="1">
    <name type="scientific">Anguilla anguilla</name>
    <name type="common">European freshwater eel</name>
    <name type="synonym">Muraena anguilla</name>
    <dbReference type="NCBI Taxonomy" id="7936"/>
    <lineage>
        <taxon>Eukaryota</taxon>
        <taxon>Metazoa</taxon>
        <taxon>Chordata</taxon>
        <taxon>Craniata</taxon>
        <taxon>Vertebrata</taxon>
        <taxon>Euteleostomi</taxon>
        <taxon>Actinopterygii</taxon>
        <taxon>Neopterygii</taxon>
        <taxon>Teleostei</taxon>
        <taxon>Anguilliformes</taxon>
        <taxon>Anguillidae</taxon>
        <taxon>Anguilla</taxon>
    </lineage>
</organism>
<protein>
    <submittedName>
        <fullName evidence="1">Uncharacterized protein</fullName>
    </submittedName>
</protein>
<reference evidence="1" key="2">
    <citation type="journal article" date="2015" name="Fish Shellfish Immunol.">
        <title>Early steps in the European eel (Anguilla anguilla)-Vibrio vulnificus interaction in the gills: Role of the RtxA13 toxin.</title>
        <authorList>
            <person name="Callol A."/>
            <person name="Pajuelo D."/>
            <person name="Ebbesson L."/>
            <person name="Teles M."/>
            <person name="MacKenzie S."/>
            <person name="Amaro C."/>
        </authorList>
    </citation>
    <scope>NUCLEOTIDE SEQUENCE</scope>
</reference>
<sequence length="58" mass="7036">MRIIFKHHLGYTKQYHQQVSKKLQRGQGHGDRTELSETTEFRYWDPLFYTETTGQTFN</sequence>
<proteinExistence type="predicted"/>
<reference evidence="1" key="1">
    <citation type="submission" date="2014-11" db="EMBL/GenBank/DDBJ databases">
        <authorList>
            <person name="Amaro Gonzalez C."/>
        </authorList>
    </citation>
    <scope>NUCLEOTIDE SEQUENCE</scope>
</reference>
<dbReference type="AlphaFoldDB" id="A0A0E9XST0"/>
<accession>A0A0E9XST0</accession>